<feature type="binding site" evidence="6">
    <location>
        <position position="86"/>
    </location>
    <ligand>
        <name>S-adenosyl-L-methionine</name>
        <dbReference type="ChEBI" id="CHEBI:59789"/>
    </ligand>
</feature>
<keyword evidence="3 5" id="KW-0808">Transferase</keyword>
<dbReference type="PIRSF" id="PIRSF000410">
    <property type="entry name" value="CheR"/>
    <property type="match status" value="1"/>
</dbReference>
<dbReference type="Gene3D" id="3.40.50.150">
    <property type="entry name" value="Vaccinia Virus protein VP39"/>
    <property type="match status" value="1"/>
</dbReference>
<feature type="domain" description="CheR-type methyltransferase" evidence="7">
    <location>
        <begin position="3"/>
        <end position="270"/>
    </location>
</feature>
<dbReference type="PROSITE" id="PS50123">
    <property type="entry name" value="CHER"/>
    <property type="match status" value="1"/>
</dbReference>
<proteinExistence type="predicted"/>
<feature type="binding site" evidence="6">
    <location>
        <position position="117"/>
    </location>
    <ligand>
        <name>S-adenosyl-L-methionine</name>
        <dbReference type="ChEBI" id="CHEBI:59789"/>
    </ligand>
</feature>
<dbReference type="AlphaFoldDB" id="A0A7Y7WWX6"/>
<dbReference type="CDD" id="cd02440">
    <property type="entry name" value="AdoMet_MTases"/>
    <property type="match status" value="1"/>
</dbReference>
<gene>
    <name evidence="8" type="ORF">HX830_30400</name>
</gene>
<dbReference type="Gene3D" id="1.10.155.10">
    <property type="entry name" value="Chemotaxis receptor methyltransferase CheR, N-terminal domain"/>
    <property type="match status" value="1"/>
</dbReference>
<keyword evidence="2 5" id="KW-0489">Methyltransferase</keyword>
<dbReference type="InterPro" id="IPR000780">
    <property type="entry name" value="CheR_MeTrfase"/>
</dbReference>
<protein>
    <recommendedName>
        <fullName evidence="5">Chemotaxis protein methyltransferase</fullName>
        <ecNumber evidence="5">2.1.1.80</ecNumber>
    </recommendedName>
</protein>
<dbReference type="Pfam" id="PF01739">
    <property type="entry name" value="CheR"/>
    <property type="match status" value="1"/>
</dbReference>
<dbReference type="InterPro" id="IPR022642">
    <property type="entry name" value="CheR_C"/>
</dbReference>
<feature type="binding site" evidence="6">
    <location>
        <position position="80"/>
    </location>
    <ligand>
        <name>S-adenosyl-L-methionine</name>
        <dbReference type="ChEBI" id="CHEBI:59789"/>
    </ligand>
</feature>
<dbReference type="PANTHER" id="PTHR24422">
    <property type="entry name" value="CHEMOTAXIS PROTEIN METHYLTRANSFERASE"/>
    <property type="match status" value="1"/>
</dbReference>
<dbReference type="EMBL" id="JACAQA010000041">
    <property type="protein sequence ID" value="NWB89184.1"/>
    <property type="molecule type" value="Genomic_DNA"/>
</dbReference>
<dbReference type="Pfam" id="PF03705">
    <property type="entry name" value="CheR_N"/>
    <property type="match status" value="1"/>
</dbReference>
<dbReference type="InterPro" id="IPR036804">
    <property type="entry name" value="CheR_N_sf"/>
</dbReference>
<feature type="binding site" evidence="6">
    <location>
        <begin position="216"/>
        <end position="217"/>
    </location>
    <ligand>
        <name>S-adenosyl-L-methionine</name>
        <dbReference type="ChEBI" id="CHEBI:59789"/>
    </ligand>
</feature>
<dbReference type="SUPFAM" id="SSF47757">
    <property type="entry name" value="Chemotaxis receptor methyltransferase CheR, N-terminal domain"/>
    <property type="match status" value="1"/>
</dbReference>
<accession>A0A7Y7WWX6</accession>
<reference evidence="8 9" key="1">
    <citation type="submission" date="2020-04" db="EMBL/GenBank/DDBJ databases">
        <title>Molecular characterization of pseudomonads from Agaricus bisporus reveal novel blotch 2 pathogens in Western Europe.</title>
        <authorList>
            <person name="Taparia T."/>
            <person name="Krijger M."/>
            <person name="Haynes E."/>
            <person name="Elpinstone J.G."/>
            <person name="Noble R."/>
            <person name="Van Der Wolf J."/>
        </authorList>
    </citation>
    <scope>NUCLEOTIDE SEQUENCE [LARGE SCALE GENOMIC DNA]</scope>
    <source>
        <strain evidence="8 9">G9001</strain>
    </source>
</reference>
<dbReference type="RefSeq" id="WP_177104397.1">
    <property type="nucleotide sequence ID" value="NZ_JACAQA010000041.1"/>
</dbReference>
<dbReference type="InterPro" id="IPR026024">
    <property type="entry name" value="Chemotaxis_MeTrfase_CheR"/>
</dbReference>
<sequence length="270" mass="30879">MSTQPTLPSLGDSEFRSLQKLMAEASGIILAPNKRPLVAGRLMKRLRHYRLDSYSDYLRLLEQQTHLKERRLVVDLLTTNETYFFREPAHFDYLGQWLGRQRGPLKLWSAACSSGEEPYSLAMVVQEHLRGGDWSILASDLSQSMLEKAGDGIYDMAQAKNFPQGWLHRHCLSGIGEMSGRFRVQAALRERVSLREINIVQPLPDGLGRFDVIFLRNVLIYFNNDEKQRIVQRLVSQLRSGGLLFIGHAESIHGFDVPVRLLNPSVYERL</sequence>
<feature type="binding site" evidence="6">
    <location>
        <position position="140"/>
    </location>
    <ligand>
        <name>S-adenosyl-L-methionine</name>
        <dbReference type="ChEBI" id="CHEBI:59789"/>
    </ligand>
</feature>
<evidence type="ECO:0000256" key="6">
    <source>
        <dbReference type="PIRSR" id="PIRSR000410-1"/>
    </source>
</evidence>
<dbReference type="PRINTS" id="PR00996">
    <property type="entry name" value="CHERMTFRASE"/>
</dbReference>
<evidence type="ECO:0000256" key="2">
    <source>
        <dbReference type="ARBA" id="ARBA00022603"/>
    </source>
</evidence>
<dbReference type="GO" id="GO:0008983">
    <property type="term" value="F:protein-glutamate O-methyltransferase activity"/>
    <property type="evidence" value="ECO:0007669"/>
    <property type="project" value="UniProtKB-EC"/>
</dbReference>
<keyword evidence="4 5" id="KW-0949">S-adenosyl-L-methionine</keyword>
<evidence type="ECO:0000313" key="9">
    <source>
        <dbReference type="Proteomes" id="UP000522864"/>
    </source>
</evidence>
<evidence type="ECO:0000256" key="5">
    <source>
        <dbReference type="PIRNR" id="PIRNR000410"/>
    </source>
</evidence>
<dbReference type="EC" id="2.1.1.80" evidence="5"/>
<dbReference type="Proteomes" id="UP000522864">
    <property type="component" value="Unassembled WGS sequence"/>
</dbReference>
<dbReference type="InterPro" id="IPR050903">
    <property type="entry name" value="Bact_Chemotaxis_MeTrfase"/>
</dbReference>
<dbReference type="SMART" id="SM00138">
    <property type="entry name" value="MeTrc"/>
    <property type="match status" value="1"/>
</dbReference>
<dbReference type="GO" id="GO:0032259">
    <property type="term" value="P:methylation"/>
    <property type="evidence" value="ECO:0007669"/>
    <property type="project" value="UniProtKB-KW"/>
</dbReference>
<feature type="binding site" evidence="6">
    <location>
        <position position="82"/>
    </location>
    <ligand>
        <name>S-adenosyl-L-methionine</name>
        <dbReference type="ChEBI" id="CHEBI:59789"/>
    </ligand>
</feature>
<comment type="catalytic activity">
    <reaction evidence="1 5">
        <text>L-glutamyl-[protein] + S-adenosyl-L-methionine = [protein]-L-glutamate 5-O-methyl ester + S-adenosyl-L-homocysteine</text>
        <dbReference type="Rhea" id="RHEA:24452"/>
        <dbReference type="Rhea" id="RHEA-COMP:10208"/>
        <dbReference type="Rhea" id="RHEA-COMP:10311"/>
        <dbReference type="ChEBI" id="CHEBI:29973"/>
        <dbReference type="ChEBI" id="CHEBI:57856"/>
        <dbReference type="ChEBI" id="CHEBI:59789"/>
        <dbReference type="ChEBI" id="CHEBI:82795"/>
        <dbReference type="EC" id="2.1.1.80"/>
    </reaction>
</comment>
<evidence type="ECO:0000256" key="3">
    <source>
        <dbReference type="ARBA" id="ARBA00022679"/>
    </source>
</evidence>
<dbReference type="PANTHER" id="PTHR24422:SF26">
    <property type="entry name" value="CHEMOTAXIS PROTEIN METHYLTRANSFERASE"/>
    <property type="match status" value="1"/>
</dbReference>
<evidence type="ECO:0000313" key="8">
    <source>
        <dbReference type="EMBL" id="NWB89184.1"/>
    </source>
</evidence>
<dbReference type="InterPro" id="IPR029063">
    <property type="entry name" value="SAM-dependent_MTases_sf"/>
</dbReference>
<evidence type="ECO:0000256" key="1">
    <source>
        <dbReference type="ARBA" id="ARBA00001541"/>
    </source>
</evidence>
<name>A0A7Y7WWX6_9PSED</name>
<dbReference type="InterPro" id="IPR022641">
    <property type="entry name" value="CheR_N"/>
</dbReference>
<dbReference type="SUPFAM" id="SSF53335">
    <property type="entry name" value="S-adenosyl-L-methionine-dependent methyltransferases"/>
    <property type="match status" value="1"/>
</dbReference>
<evidence type="ECO:0000256" key="4">
    <source>
        <dbReference type="ARBA" id="ARBA00022691"/>
    </source>
</evidence>
<comment type="function">
    <text evidence="5">Methylation of the membrane-bound methyl-accepting chemotaxis proteins (MCP) to form gamma-glutamyl methyl ester residues in MCP.</text>
</comment>
<evidence type="ECO:0000259" key="7">
    <source>
        <dbReference type="PROSITE" id="PS50123"/>
    </source>
</evidence>
<comment type="caution">
    <text evidence="8">The sequence shown here is derived from an EMBL/GenBank/DDBJ whole genome shotgun (WGS) entry which is preliminary data.</text>
</comment>
<organism evidence="8 9">
    <name type="scientific">Pseudomonas gingeri</name>
    <dbReference type="NCBI Taxonomy" id="117681"/>
    <lineage>
        <taxon>Bacteria</taxon>
        <taxon>Pseudomonadati</taxon>
        <taxon>Pseudomonadota</taxon>
        <taxon>Gammaproteobacteria</taxon>
        <taxon>Pseudomonadales</taxon>
        <taxon>Pseudomonadaceae</taxon>
        <taxon>Pseudomonas</taxon>
    </lineage>
</organism>